<feature type="domain" description="C2H2-type" evidence="2">
    <location>
        <begin position="151"/>
        <end position="171"/>
    </location>
</feature>
<proteinExistence type="predicted"/>
<comment type="caution">
    <text evidence="3">The sequence shown here is derived from an EMBL/GenBank/DDBJ whole genome shotgun (WGS) entry which is preliminary data.</text>
</comment>
<organism evidence="3 4">
    <name type="scientific">Necator americanus</name>
    <name type="common">Human hookworm</name>
    <dbReference type="NCBI Taxonomy" id="51031"/>
    <lineage>
        <taxon>Eukaryota</taxon>
        <taxon>Metazoa</taxon>
        <taxon>Ecdysozoa</taxon>
        <taxon>Nematoda</taxon>
        <taxon>Chromadorea</taxon>
        <taxon>Rhabditida</taxon>
        <taxon>Rhabditina</taxon>
        <taxon>Rhabditomorpha</taxon>
        <taxon>Strongyloidea</taxon>
        <taxon>Ancylostomatidae</taxon>
        <taxon>Bunostominae</taxon>
        <taxon>Necator</taxon>
    </lineage>
</organism>
<dbReference type="PROSITE" id="PS00028">
    <property type="entry name" value="ZINC_FINGER_C2H2_1"/>
    <property type="match status" value="2"/>
</dbReference>
<gene>
    <name evidence="3" type="primary">Necator_chrIII.g12304</name>
    <name evidence="3" type="ORF">RB195_011538</name>
</gene>
<feature type="compositionally biased region" description="Basic and acidic residues" evidence="1">
    <location>
        <begin position="187"/>
        <end position="203"/>
    </location>
</feature>
<feature type="compositionally biased region" description="Basic and acidic residues" evidence="1">
    <location>
        <begin position="242"/>
        <end position="281"/>
    </location>
</feature>
<feature type="region of interest" description="Disordered" evidence="1">
    <location>
        <begin position="482"/>
        <end position="524"/>
    </location>
</feature>
<evidence type="ECO:0000313" key="4">
    <source>
        <dbReference type="Proteomes" id="UP001303046"/>
    </source>
</evidence>
<evidence type="ECO:0000256" key="1">
    <source>
        <dbReference type="SAM" id="MobiDB-lite"/>
    </source>
</evidence>
<dbReference type="SMART" id="SM00355">
    <property type="entry name" value="ZnF_C2H2"/>
    <property type="match status" value="3"/>
</dbReference>
<reference evidence="3 4" key="1">
    <citation type="submission" date="2023-08" db="EMBL/GenBank/DDBJ databases">
        <title>A Necator americanus chromosomal reference genome.</title>
        <authorList>
            <person name="Ilik V."/>
            <person name="Petrzelkova K.J."/>
            <person name="Pardy F."/>
            <person name="Fuh T."/>
            <person name="Niatou-Singa F.S."/>
            <person name="Gouil Q."/>
            <person name="Baker L."/>
            <person name="Ritchie M.E."/>
            <person name="Jex A.R."/>
            <person name="Gazzola D."/>
            <person name="Li H."/>
            <person name="Toshio Fujiwara R."/>
            <person name="Zhan B."/>
            <person name="Aroian R.V."/>
            <person name="Pafco B."/>
            <person name="Schwarz E.M."/>
        </authorList>
    </citation>
    <scope>NUCLEOTIDE SEQUENCE [LARGE SCALE GENOMIC DNA]</scope>
    <source>
        <strain evidence="3 4">Aroian</strain>
        <tissue evidence="3">Whole animal</tissue>
    </source>
</reference>
<feature type="region of interest" description="Disordered" evidence="1">
    <location>
        <begin position="312"/>
        <end position="357"/>
    </location>
</feature>
<keyword evidence="4" id="KW-1185">Reference proteome</keyword>
<accession>A0ABR1D2U0</accession>
<name>A0ABR1D2U0_NECAM</name>
<dbReference type="EMBL" id="JAVFWL010000003">
    <property type="protein sequence ID" value="KAK6744876.1"/>
    <property type="molecule type" value="Genomic_DNA"/>
</dbReference>
<evidence type="ECO:0000313" key="3">
    <source>
        <dbReference type="EMBL" id="KAK6744876.1"/>
    </source>
</evidence>
<feature type="domain" description="C2H2-type" evidence="2">
    <location>
        <begin position="419"/>
        <end position="440"/>
    </location>
</feature>
<protein>
    <recommendedName>
        <fullName evidence="2">C2H2-type domain-containing protein</fullName>
    </recommendedName>
</protein>
<feature type="compositionally biased region" description="Basic and acidic residues" evidence="1">
    <location>
        <begin position="224"/>
        <end position="235"/>
    </location>
</feature>
<dbReference type="Proteomes" id="UP001303046">
    <property type="component" value="Unassembled WGS sequence"/>
</dbReference>
<feature type="region of interest" description="Disordered" evidence="1">
    <location>
        <begin position="187"/>
        <end position="284"/>
    </location>
</feature>
<dbReference type="InterPro" id="IPR013087">
    <property type="entry name" value="Znf_C2H2_type"/>
</dbReference>
<sequence>MRQCFRLLTSSWKFLPNRDRILFKDKKEAFWDYWKVTGASLLFHIGYALVIVEFAFPTPDIIYDVKRLISPDFDLYCQYGDKAEYRLELSNRIRSLQKEQERMKYEDAVRKPPEARFGALLHILSRIRSEMGMYLRNNERRSVADLQHHLCFICGDTFRDRHEYQKHLISHQSFGLIYQIYHFDKTEGERKGNEKAKKPDLKPGRIAHAFSDDSNRNKGSHALRQSEELEREMRQRAKGKSRGVDKLERMHREERRQYMREKEREEELQAERERQRKVEAARKRRELRKRKLDEHTAMAAMRDQAIAIVKRRPPTREKGVELTPAPSPANPADPTSSSPVQPPPVLQIEGPRVTSTGYSIGPMQQEKCPYCLTQESFNKPVEAIEHIVDHGGSILDVKLSFYDHDKLLATETQLTGEKCNVCDVNFDFPTQYYLHLLLKHRMEVTSFYVPNYPKANNVKFITVMIYRMYPEYTIEFREIMPGSEKTEAQQPQPEGDYIAPEPANEEANSEQKAPPHVQQTPPPQ</sequence>
<evidence type="ECO:0000259" key="2">
    <source>
        <dbReference type="PROSITE" id="PS00028"/>
    </source>
</evidence>